<evidence type="ECO:0000313" key="3">
    <source>
        <dbReference type="Proteomes" id="UP000216207"/>
    </source>
</evidence>
<sequence>MVQMEDKANLHPSVEEFKAFVREHPRLIKEIKEGNKTLQHTYEEWTVLGSSHEHWAPYKNKDTTASSAANEKEETADESSSTGTEFINQLMGMVKKMNIQDLQSHLNHFSTMLTNVQGLIQTFQKPSEPVRQRESESPFSFRRD</sequence>
<protein>
    <recommendedName>
        <fullName evidence="4">Cytosolic protein</fullName>
    </recommendedName>
</protein>
<comment type="caution">
    <text evidence="2">The sequence shown here is derived from an EMBL/GenBank/DDBJ whole genome shotgun (WGS) entry which is preliminary data.</text>
</comment>
<evidence type="ECO:0000256" key="1">
    <source>
        <dbReference type="SAM" id="MobiDB-lite"/>
    </source>
</evidence>
<dbReference type="Pfam" id="PF14071">
    <property type="entry name" value="YlbD_coat"/>
    <property type="match status" value="1"/>
</dbReference>
<reference evidence="2 3" key="1">
    <citation type="submission" date="2017-07" db="EMBL/GenBank/DDBJ databases">
        <title>Isolation and whole genome analysis of endospore-forming bacteria from heroin.</title>
        <authorList>
            <person name="Kalinowski J."/>
            <person name="Ahrens B."/>
            <person name="Al-Dilaimi A."/>
            <person name="Winkler A."/>
            <person name="Wibberg D."/>
            <person name="Schleenbecker U."/>
            <person name="Ruckert C."/>
            <person name="Wolfel R."/>
            <person name="Grass G."/>
        </authorList>
    </citation>
    <scope>NUCLEOTIDE SEQUENCE [LARGE SCALE GENOMIC DNA]</scope>
    <source>
        <strain evidence="2 3">7539</strain>
    </source>
</reference>
<dbReference type="AlphaFoldDB" id="A0A268P3G2"/>
<dbReference type="InterPro" id="IPR025953">
    <property type="entry name" value="YlbD_coat"/>
</dbReference>
<gene>
    <name evidence="2" type="ORF">CHH72_04640</name>
</gene>
<accession>A0A268P3G2</accession>
<proteinExistence type="predicted"/>
<feature type="region of interest" description="Disordered" evidence="1">
    <location>
        <begin position="124"/>
        <end position="144"/>
    </location>
</feature>
<feature type="region of interest" description="Disordered" evidence="1">
    <location>
        <begin position="56"/>
        <end position="84"/>
    </location>
</feature>
<dbReference type="Proteomes" id="UP000216207">
    <property type="component" value="Unassembled WGS sequence"/>
</dbReference>
<feature type="compositionally biased region" description="Basic and acidic residues" evidence="1">
    <location>
        <begin position="128"/>
        <end position="144"/>
    </location>
</feature>
<dbReference type="EMBL" id="NPCC01000005">
    <property type="protein sequence ID" value="PAE90273.1"/>
    <property type="molecule type" value="Genomic_DNA"/>
</dbReference>
<organism evidence="2 3">
    <name type="scientific">Shouchella clausii</name>
    <name type="common">Alkalihalobacillus clausii</name>
    <dbReference type="NCBI Taxonomy" id="79880"/>
    <lineage>
        <taxon>Bacteria</taxon>
        <taxon>Bacillati</taxon>
        <taxon>Bacillota</taxon>
        <taxon>Bacilli</taxon>
        <taxon>Bacillales</taxon>
        <taxon>Bacillaceae</taxon>
        <taxon>Shouchella</taxon>
    </lineage>
</organism>
<name>A0A268P3G2_SHOCL</name>
<evidence type="ECO:0000313" key="2">
    <source>
        <dbReference type="EMBL" id="PAE90273.1"/>
    </source>
</evidence>
<evidence type="ECO:0008006" key="4">
    <source>
        <dbReference type="Google" id="ProtNLM"/>
    </source>
</evidence>